<dbReference type="EMBL" id="MU006616">
    <property type="protein sequence ID" value="KAF2742050.1"/>
    <property type="molecule type" value="Genomic_DNA"/>
</dbReference>
<feature type="compositionally biased region" description="Low complexity" evidence="1">
    <location>
        <begin position="208"/>
        <end position="218"/>
    </location>
</feature>
<feature type="region of interest" description="Disordered" evidence="1">
    <location>
        <begin position="67"/>
        <end position="218"/>
    </location>
</feature>
<keyword evidence="2" id="KW-0732">Signal</keyword>
<feature type="compositionally biased region" description="Basic residues" evidence="1">
    <location>
        <begin position="192"/>
        <end position="207"/>
    </location>
</feature>
<keyword evidence="4" id="KW-1185">Reference proteome</keyword>
<sequence>MKHILAVALLLRVLNAQIPNSSGLELLEALADGQVGGDADLKLLEQWFGPDNERELGGPGPNFVDYHDDPNWFYGPGGSETTTSVTPSPTDDDDDNDDEDDDDRRCPRYCRNRYDSDSGGDDEAGPIPIGSREGPVRRALAPVPGGFRGFTWPRKEEGTTADSRLRAPEDEAEDEDDGDDERRPTRPACPRRCLRRRPTRRPTRTRTRPTTSPTSFTDTTTFVTETSVETLTTTVDPTAEATLSLLETNVDPTPVPEPSNLPVIEEPLTPLVDSCPAQCDPSPLFNRCDITSTCVTSTGIYPSTYYCMCGAGFRADFDPTDSRQFRVDNPNTGAYVRVASGVACNKLCDQPGCTEVPVRNQCL</sequence>
<feature type="compositionally biased region" description="Low complexity" evidence="1">
    <location>
        <begin position="79"/>
        <end position="89"/>
    </location>
</feature>
<organism evidence="3 4">
    <name type="scientific">Sporormia fimetaria CBS 119925</name>
    <dbReference type="NCBI Taxonomy" id="1340428"/>
    <lineage>
        <taxon>Eukaryota</taxon>
        <taxon>Fungi</taxon>
        <taxon>Dikarya</taxon>
        <taxon>Ascomycota</taxon>
        <taxon>Pezizomycotina</taxon>
        <taxon>Dothideomycetes</taxon>
        <taxon>Pleosporomycetidae</taxon>
        <taxon>Pleosporales</taxon>
        <taxon>Sporormiaceae</taxon>
        <taxon>Sporormia</taxon>
    </lineage>
</organism>
<gene>
    <name evidence="3" type="ORF">M011DRAFT_472543</name>
</gene>
<dbReference type="OrthoDB" id="291007at2759"/>
<feature type="compositionally biased region" description="Acidic residues" evidence="1">
    <location>
        <begin position="90"/>
        <end position="102"/>
    </location>
</feature>
<proteinExistence type="predicted"/>
<accession>A0A6A6UXC4</accession>
<feature type="compositionally biased region" description="Basic and acidic residues" evidence="1">
    <location>
        <begin position="153"/>
        <end position="169"/>
    </location>
</feature>
<name>A0A6A6UXC4_9PLEO</name>
<protein>
    <recommendedName>
        <fullName evidence="5">EGF-like domain-containing protein</fullName>
    </recommendedName>
</protein>
<reference evidence="3" key="1">
    <citation type="journal article" date="2020" name="Stud. Mycol.">
        <title>101 Dothideomycetes genomes: a test case for predicting lifestyles and emergence of pathogens.</title>
        <authorList>
            <person name="Haridas S."/>
            <person name="Albert R."/>
            <person name="Binder M."/>
            <person name="Bloem J."/>
            <person name="Labutti K."/>
            <person name="Salamov A."/>
            <person name="Andreopoulos B."/>
            <person name="Baker S."/>
            <person name="Barry K."/>
            <person name="Bills G."/>
            <person name="Bluhm B."/>
            <person name="Cannon C."/>
            <person name="Castanera R."/>
            <person name="Culley D."/>
            <person name="Daum C."/>
            <person name="Ezra D."/>
            <person name="Gonzalez J."/>
            <person name="Henrissat B."/>
            <person name="Kuo A."/>
            <person name="Liang C."/>
            <person name="Lipzen A."/>
            <person name="Lutzoni F."/>
            <person name="Magnuson J."/>
            <person name="Mondo S."/>
            <person name="Nolan M."/>
            <person name="Ohm R."/>
            <person name="Pangilinan J."/>
            <person name="Park H.-J."/>
            <person name="Ramirez L."/>
            <person name="Alfaro M."/>
            <person name="Sun H."/>
            <person name="Tritt A."/>
            <person name="Yoshinaga Y."/>
            <person name="Zwiers L.-H."/>
            <person name="Turgeon B."/>
            <person name="Goodwin S."/>
            <person name="Spatafora J."/>
            <person name="Crous P."/>
            <person name="Grigoriev I."/>
        </authorList>
    </citation>
    <scope>NUCLEOTIDE SEQUENCE</scope>
    <source>
        <strain evidence="3">CBS 119925</strain>
    </source>
</reference>
<dbReference type="AlphaFoldDB" id="A0A6A6UXC4"/>
<feature type="chain" id="PRO_5025529592" description="EGF-like domain-containing protein" evidence="2">
    <location>
        <begin position="17"/>
        <end position="363"/>
    </location>
</feature>
<evidence type="ECO:0008006" key="5">
    <source>
        <dbReference type="Google" id="ProtNLM"/>
    </source>
</evidence>
<feature type="signal peptide" evidence="2">
    <location>
        <begin position="1"/>
        <end position="16"/>
    </location>
</feature>
<evidence type="ECO:0000313" key="3">
    <source>
        <dbReference type="EMBL" id="KAF2742050.1"/>
    </source>
</evidence>
<feature type="compositionally biased region" description="Acidic residues" evidence="1">
    <location>
        <begin position="170"/>
        <end position="179"/>
    </location>
</feature>
<evidence type="ECO:0000313" key="4">
    <source>
        <dbReference type="Proteomes" id="UP000799440"/>
    </source>
</evidence>
<dbReference type="Proteomes" id="UP000799440">
    <property type="component" value="Unassembled WGS sequence"/>
</dbReference>
<evidence type="ECO:0000256" key="2">
    <source>
        <dbReference type="SAM" id="SignalP"/>
    </source>
</evidence>
<evidence type="ECO:0000256" key="1">
    <source>
        <dbReference type="SAM" id="MobiDB-lite"/>
    </source>
</evidence>